<evidence type="ECO:0000313" key="3">
    <source>
        <dbReference type="Proteomes" id="UP000287224"/>
    </source>
</evidence>
<reference evidence="3" key="1">
    <citation type="submission" date="2018-12" db="EMBL/GenBank/DDBJ databases">
        <title>Tengunoibacter tsumagoiensis gen. nov., sp. nov., Dictyobacter kobayashii sp. nov., D. alpinus sp. nov., and D. joshuensis sp. nov. and description of Dictyobacteraceae fam. nov. within the order Ktedonobacterales isolated from Tengu-no-mugimeshi.</title>
        <authorList>
            <person name="Wang C.M."/>
            <person name="Zheng Y."/>
            <person name="Sakai Y."/>
            <person name="Toyoda A."/>
            <person name="Minakuchi Y."/>
            <person name="Abe K."/>
            <person name="Yokota A."/>
            <person name="Yabe S."/>
        </authorList>
    </citation>
    <scope>NUCLEOTIDE SEQUENCE [LARGE SCALE GENOMIC DNA]</scope>
    <source>
        <strain evidence="3">S-27</strain>
    </source>
</reference>
<feature type="compositionally biased region" description="Polar residues" evidence="1">
    <location>
        <begin position="500"/>
        <end position="512"/>
    </location>
</feature>
<evidence type="ECO:0000256" key="1">
    <source>
        <dbReference type="SAM" id="MobiDB-lite"/>
    </source>
</evidence>
<dbReference type="EMBL" id="BIFQ01000002">
    <property type="protein sequence ID" value="GCE09142.1"/>
    <property type="molecule type" value="Genomic_DNA"/>
</dbReference>
<accession>A0A401ZQN8</accession>
<comment type="caution">
    <text evidence="2">The sequence shown here is derived from an EMBL/GenBank/DDBJ whole genome shotgun (WGS) entry which is preliminary data.</text>
</comment>
<feature type="compositionally biased region" description="Basic and acidic residues" evidence="1">
    <location>
        <begin position="129"/>
        <end position="148"/>
    </location>
</feature>
<organism evidence="2 3">
    <name type="scientific">Dictyobacter aurantiacus</name>
    <dbReference type="NCBI Taxonomy" id="1936993"/>
    <lineage>
        <taxon>Bacteria</taxon>
        <taxon>Bacillati</taxon>
        <taxon>Chloroflexota</taxon>
        <taxon>Ktedonobacteria</taxon>
        <taxon>Ktedonobacterales</taxon>
        <taxon>Dictyobacteraceae</taxon>
        <taxon>Dictyobacter</taxon>
    </lineage>
</organism>
<protein>
    <submittedName>
        <fullName evidence="2">Uncharacterized protein</fullName>
    </submittedName>
</protein>
<feature type="compositionally biased region" description="Polar residues" evidence="1">
    <location>
        <begin position="522"/>
        <end position="532"/>
    </location>
</feature>
<sequence length="532" mass="61153">MLLSLGEQFFFSRKNTEHTLLATPSSDTTHQLPHSIEAQFVTPHTRHPEAWIRQKRVAVPPLFQLDPTDPWQWDTLPTTPLPMTNPDWSENVNHTEEETNSEHDEHTGTPSPEQALPPQPLSAPAQQEELQHAEEQQKELQRTEEPKEAQPVFSPQILKQSTSTPTPVTLTLLKQMRCWIQADDGTQVEVKLRKGEHAIRLIQLAYIAWRRGNAVDRDKVLTYAIARGKRRDMNADQLGEVFDAAKRYLRQDLDRAVKELEKNGHPVTGDIDFFSNESGFYSLHPSCRVIDLDKIEEHYNPIKVARKEGLLDEKLDGTMPDWVIHACQNLIGAYPGDLIQSLLEKFPEEFGSWVKEPVTLYRDKYLDALLIMANHESALGRNVFDNNLSIEHNEEQRRHHIGRAAQLFYDYAMYSINTRWDQKVKFAYRAGKDGERVIRAARAMRRCVVELGMLGNPDMIDQVYLAFKERMSTLSEGTWKPDKDTENDVAEAKKTTNAYRFSFQRSTQQQGHVQARSKEVTNKSMSTPHSTH</sequence>
<dbReference type="AlphaFoldDB" id="A0A401ZQN8"/>
<gene>
    <name evidence="2" type="ORF">KDAU_64710</name>
</gene>
<dbReference type="Proteomes" id="UP000287224">
    <property type="component" value="Unassembled WGS sequence"/>
</dbReference>
<keyword evidence="3" id="KW-1185">Reference proteome</keyword>
<feature type="region of interest" description="Disordered" evidence="1">
    <location>
        <begin position="70"/>
        <end position="163"/>
    </location>
</feature>
<proteinExistence type="predicted"/>
<feature type="compositionally biased region" description="Low complexity" evidence="1">
    <location>
        <begin position="75"/>
        <end position="86"/>
    </location>
</feature>
<evidence type="ECO:0000313" key="2">
    <source>
        <dbReference type="EMBL" id="GCE09142.1"/>
    </source>
</evidence>
<name>A0A401ZQN8_9CHLR</name>
<feature type="compositionally biased region" description="Basic and acidic residues" evidence="1">
    <location>
        <begin position="93"/>
        <end position="107"/>
    </location>
</feature>
<feature type="region of interest" description="Disordered" evidence="1">
    <location>
        <begin position="500"/>
        <end position="532"/>
    </location>
</feature>